<evidence type="ECO:0000313" key="4">
    <source>
        <dbReference type="Proteomes" id="UP000645676"/>
    </source>
</evidence>
<evidence type="ECO:0000313" key="3">
    <source>
        <dbReference type="EMBL" id="HII59149.1"/>
    </source>
</evidence>
<dbReference type="PANTHER" id="PTHR12510">
    <property type="entry name" value="TROPONIN C-AKIN-1 PROTEIN"/>
    <property type="match status" value="1"/>
</dbReference>
<name>A0A832WI89_9EURY</name>
<evidence type="ECO:0000259" key="2">
    <source>
        <dbReference type="Pfam" id="PF06094"/>
    </source>
</evidence>
<dbReference type="InterPro" id="IPR013024">
    <property type="entry name" value="GGCT-like"/>
</dbReference>
<dbReference type="GO" id="GO:0061929">
    <property type="term" value="F:gamma-glutamylaminecyclotransferase activity"/>
    <property type="evidence" value="ECO:0007669"/>
    <property type="project" value="InterPro"/>
</dbReference>
<reference evidence="3" key="1">
    <citation type="journal article" date="2020" name="bioRxiv">
        <title>A rank-normalized archaeal taxonomy based on genome phylogeny resolves widespread incomplete and uneven classifications.</title>
        <authorList>
            <person name="Rinke C."/>
            <person name="Chuvochina M."/>
            <person name="Mussig A.J."/>
            <person name="Chaumeil P.-A."/>
            <person name="Waite D.W."/>
            <person name="Whitman W.B."/>
            <person name="Parks D.H."/>
            <person name="Hugenholtz P."/>
        </authorList>
    </citation>
    <scope>NUCLEOTIDE SEQUENCE</scope>
    <source>
        <strain evidence="3">UBA8849</strain>
    </source>
</reference>
<dbReference type="GO" id="GO:0016740">
    <property type="term" value="F:transferase activity"/>
    <property type="evidence" value="ECO:0007669"/>
    <property type="project" value="UniProtKB-KW"/>
</dbReference>
<keyword evidence="3" id="KW-0808">Transferase</keyword>
<dbReference type="InterPro" id="IPR039126">
    <property type="entry name" value="GGACT"/>
</dbReference>
<dbReference type="AlphaFoldDB" id="A0A832WI89"/>
<dbReference type="PANTHER" id="PTHR12510:SF4">
    <property type="entry name" value="GAMMA-GLUTAMYLAMINECYCLOTRANSFERASE"/>
    <property type="match status" value="1"/>
</dbReference>
<gene>
    <name evidence="3" type="ORF">HA335_00990</name>
</gene>
<dbReference type="GO" id="GO:0005829">
    <property type="term" value="C:cytosol"/>
    <property type="evidence" value="ECO:0007669"/>
    <property type="project" value="TreeGrafter"/>
</dbReference>
<dbReference type="SMR" id="A0A832WI89"/>
<dbReference type="SUPFAM" id="SSF110857">
    <property type="entry name" value="Gamma-glutamyl cyclotransferase-like"/>
    <property type="match status" value="1"/>
</dbReference>
<dbReference type="Gene3D" id="3.10.490.10">
    <property type="entry name" value="Gamma-glutamyl cyclotransferase-like"/>
    <property type="match status" value="1"/>
</dbReference>
<comment type="similarity">
    <text evidence="1">Belongs to the gamma-glutamylcyclotransferase family.</text>
</comment>
<dbReference type="EMBL" id="DUJR01000005">
    <property type="protein sequence ID" value="HII59149.1"/>
    <property type="molecule type" value="Genomic_DNA"/>
</dbReference>
<protein>
    <submittedName>
        <fullName evidence="3">Gamma-glutamylcyclotransferase</fullName>
    </submittedName>
</protein>
<feature type="domain" description="Gamma-glutamylcyclotransferase AIG2-like" evidence="2">
    <location>
        <begin position="4"/>
        <end position="116"/>
    </location>
</feature>
<evidence type="ECO:0000256" key="1">
    <source>
        <dbReference type="ARBA" id="ARBA00008861"/>
    </source>
</evidence>
<dbReference type="Pfam" id="PF06094">
    <property type="entry name" value="GGACT"/>
    <property type="match status" value="1"/>
</dbReference>
<sequence>MEYVFVYGSLRKGFWNHEPYLKNSKFIGKGKTKEKYAMYVNIIPYVVENEKISHIVGEVYEVDEKTLKRIDCLEGHPDYYRRKKVSIILDSGKEIEAWLYFYPESCGILVESGDYKDYRG</sequence>
<accession>A0A832WI89</accession>
<organism evidence="3 4">
    <name type="scientific">Methanocaldococcus jannaschii</name>
    <dbReference type="NCBI Taxonomy" id="2190"/>
    <lineage>
        <taxon>Archaea</taxon>
        <taxon>Methanobacteriati</taxon>
        <taxon>Methanobacteriota</taxon>
        <taxon>Methanomada group</taxon>
        <taxon>Methanococci</taxon>
        <taxon>Methanococcales</taxon>
        <taxon>Methanocaldococcaceae</taxon>
        <taxon>Methanocaldococcus</taxon>
    </lineage>
</organism>
<dbReference type="InterPro" id="IPR009288">
    <property type="entry name" value="AIG2-like_dom"/>
</dbReference>
<proteinExistence type="inferred from homology"/>
<comment type="caution">
    <text evidence="3">The sequence shown here is derived from an EMBL/GenBank/DDBJ whole genome shotgun (WGS) entry which is preliminary data.</text>
</comment>
<dbReference type="RefSeq" id="WP_010871037.1">
    <property type="nucleotide sequence ID" value="NC_000909.1"/>
</dbReference>
<dbReference type="CDD" id="cd06661">
    <property type="entry name" value="GGCT_like"/>
    <property type="match status" value="1"/>
</dbReference>
<dbReference type="OMA" id="KEKYAMY"/>
<dbReference type="Proteomes" id="UP000645676">
    <property type="component" value="Unassembled WGS sequence"/>
</dbReference>
<dbReference type="InterPro" id="IPR036568">
    <property type="entry name" value="GGCT-like_sf"/>
</dbReference>